<dbReference type="Gene3D" id="1.10.10.10">
    <property type="entry name" value="Winged helix-like DNA-binding domain superfamily/Winged helix DNA-binding domain"/>
    <property type="match status" value="1"/>
</dbReference>
<dbReference type="EMBL" id="JAOSHN010000004">
    <property type="protein sequence ID" value="MCU7378747.1"/>
    <property type="molecule type" value="Genomic_DNA"/>
</dbReference>
<dbReference type="InterPro" id="IPR036388">
    <property type="entry name" value="WH-like_DNA-bd_sf"/>
</dbReference>
<dbReference type="PANTHER" id="PTHR42756:SF1">
    <property type="entry name" value="TRANSCRIPTIONAL REPRESSOR OF EMRAB OPERON"/>
    <property type="match status" value="1"/>
</dbReference>
<dbReference type="InterPro" id="IPR036390">
    <property type="entry name" value="WH_DNA-bd_sf"/>
</dbReference>
<sequence length="143" mass="16871">MDKRQLRDSFLGSLQKMYDMELVAPLMEFCQGEMRVLLYLDVHKKETVYPSTLSDSLFVTRQRITTILSALRKKGYVIMETAQEDRRRMQVRLSLAGGRYVTEKRRFVEQYFDMLLDAIGEKNMLEFQRLVQLTAEKMEGISK</sequence>
<evidence type="ECO:0000256" key="2">
    <source>
        <dbReference type="ARBA" id="ARBA00023125"/>
    </source>
</evidence>
<accession>A0A9J6QUQ5</accession>
<reference evidence="5" key="1">
    <citation type="submission" date="2022-09" db="EMBL/GenBank/DDBJ databases">
        <title>Culturomic study of gut microbiota in children with autism spectrum disorder.</title>
        <authorList>
            <person name="Efimov B.A."/>
            <person name="Chaplin A.V."/>
            <person name="Sokolova S.R."/>
            <person name="Pikina A.P."/>
            <person name="Korzhanova M."/>
            <person name="Belova V."/>
            <person name="Korostin D."/>
        </authorList>
    </citation>
    <scope>NUCLEOTIDE SEQUENCE</scope>
    <source>
        <strain evidence="5">ASD5510</strain>
    </source>
</reference>
<dbReference type="GO" id="GO:0003677">
    <property type="term" value="F:DNA binding"/>
    <property type="evidence" value="ECO:0007669"/>
    <property type="project" value="UniProtKB-KW"/>
</dbReference>
<keyword evidence="3" id="KW-0804">Transcription</keyword>
<comment type="caution">
    <text evidence="5">The sequence shown here is derived from an EMBL/GenBank/DDBJ whole genome shotgun (WGS) entry which is preliminary data.</text>
</comment>
<dbReference type="Proteomes" id="UP001065549">
    <property type="component" value="Unassembled WGS sequence"/>
</dbReference>
<evidence type="ECO:0000313" key="6">
    <source>
        <dbReference type="Proteomes" id="UP001065549"/>
    </source>
</evidence>
<name>A0A9J6QUQ5_9FIRM</name>
<dbReference type="Pfam" id="PF12802">
    <property type="entry name" value="MarR_2"/>
    <property type="match status" value="1"/>
</dbReference>
<feature type="domain" description="HTH marR-type" evidence="4">
    <location>
        <begin position="1"/>
        <end position="139"/>
    </location>
</feature>
<dbReference type="SUPFAM" id="SSF46785">
    <property type="entry name" value="Winged helix' DNA-binding domain"/>
    <property type="match status" value="1"/>
</dbReference>
<keyword evidence="2" id="KW-0238">DNA-binding</keyword>
<dbReference type="RefSeq" id="WP_253021135.1">
    <property type="nucleotide sequence ID" value="NZ_JAJAGH010000001.1"/>
</dbReference>
<dbReference type="PANTHER" id="PTHR42756">
    <property type="entry name" value="TRANSCRIPTIONAL REGULATOR, MARR"/>
    <property type="match status" value="1"/>
</dbReference>
<evidence type="ECO:0000313" key="5">
    <source>
        <dbReference type="EMBL" id="MCU7378747.1"/>
    </source>
</evidence>
<protein>
    <submittedName>
        <fullName evidence="5">MarR family winged helix-turn-helix transcriptional regulator</fullName>
    </submittedName>
</protein>
<keyword evidence="1" id="KW-0805">Transcription regulation</keyword>
<evidence type="ECO:0000259" key="4">
    <source>
        <dbReference type="PROSITE" id="PS50995"/>
    </source>
</evidence>
<evidence type="ECO:0000256" key="3">
    <source>
        <dbReference type="ARBA" id="ARBA00023163"/>
    </source>
</evidence>
<evidence type="ECO:0000256" key="1">
    <source>
        <dbReference type="ARBA" id="ARBA00023015"/>
    </source>
</evidence>
<organism evidence="5 6">
    <name type="scientific">Hominibacterium faecale</name>
    <dbReference type="NCBI Taxonomy" id="2839743"/>
    <lineage>
        <taxon>Bacteria</taxon>
        <taxon>Bacillati</taxon>
        <taxon>Bacillota</taxon>
        <taxon>Clostridia</taxon>
        <taxon>Peptostreptococcales</taxon>
        <taxon>Anaerovoracaceae</taxon>
        <taxon>Hominibacterium</taxon>
    </lineage>
</organism>
<proteinExistence type="predicted"/>
<dbReference type="GO" id="GO:0003700">
    <property type="term" value="F:DNA-binding transcription factor activity"/>
    <property type="evidence" value="ECO:0007669"/>
    <property type="project" value="InterPro"/>
</dbReference>
<dbReference type="AlphaFoldDB" id="A0A9J6QUQ5"/>
<dbReference type="PROSITE" id="PS50995">
    <property type="entry name" value="HTH_MARR_2"/>
    <property type="match status" value="1"/>
</dbReference>
<keyword evidence="6" id="KW-1185">Reference proteome</keyword>
<gene>
    <name evidence="5" type="ORF">OBO34_10315</name>
</gene>
<dbReference type="InterPro" id="IPR000835">
    <property type="entry name" value="HTH_MarR-typ"/>
</dbReference>